<evidence type="ECO:0000313" key="1">
    <source>
        <dbReference type="EMBL" id="AFZ23754.1"/>
    </source>
</evidence>
<dbReference type="InterPro" id="IPR019734">
    <property type="entry name" value="TPR_rpt"/>
</dbReference>
<protein>
    <submittedName>
        <fullName evidence="1">Uncharacterized protein</fullName>
    </submittedName>
</protein>
<dbReference type="KEGG" id="csg:Cylst_1470"/>
<sequence>MSDSLPLRDSASADLLVRYLALIDEIVATTLKGKISSVEQVYQLLLNGITSGTGEVFELALSDRLNAIQGQVDSEKDELKKSKATRSLRAIKTIQSQWQRWQDQNKATEAIALAMREITLDATGDRLAAFIRVTDPNLKYPLSLSQLQQLGKSLQQFAQANSDLQQISTGITRGLSAWVRLQENLLSWMYEQNRGSLGFGGVPGESGPWASWAKLVNSELPQAFFRTLAMEQSAIEFAQKHPQITLSDWVELAVVLQQLQRGLVHWFDQQAYNVQAGPKLSISTFLTFAVIWSQLASGFQNAGAMYSNGASQIMLQVLRTFAQRPYFPLYGGIFASFSGSSLRNALDYLDEPLASVEGTQEKARILTLLGYSQRAMGQYQRSLKFHQQALAIARNAGDRPCEIANLNHLSRTYVQEQNYPEAINYSQRALMLSRQPGVSGASVEQARTGEANALVNLGYSEVMQARKLEQREPEIYESAIHYLEQGLKLSEKLGDIQSKALCFSSLGIAYLVIGQPQTAIKYLEDGFKTAQVSGDLYLQGRNLAYLSEAYYHLQNSEKAVYTGCLGMYLLEQIASLEWRQVAGFLIILQGQIGELTFQILLQQNRPKIISVIGVDGYDHIPHLLAEYKRDM</sequence>
<dbReference type="Pfam" id="PF13424">
    <property type="entry name" value="TPR_12"/>
    <property type="match status" value="1"/>
</dbReference>
<proteinExistence type="predicted"/>
<dbReference type="eggNOG" id="COG0457">
    <property type="taxonomic scope" value="Bacteria"/>
</dbReference>
<accession>K9WVB1</accession>
<dbReference type="Gene3D" id="1.25.40.10">
    <property type="entry name" value="Tetratricopeptide repeat domain"/>
    <property type="match status" value="2"/>
</dbReference>
<dbReference type="OrthoDB" id="428332at2"/>
<dbReference type="AlphaFoldDB" id="K9WVB1"/>
<dbReference type="RefSeq" id="WP_015207010.1">
    <property type="nucleotide sequence ID" value="NC_019757.1"/>
</dbReference>
<dbReference type="InterPro" id="IPR011990">
    <property type="entry name" value="TPR-like_helical_dom_sf"/>
</dbReference>
<reference evidence="1 2" key="1">
    <citation type="submission" date="2012-06" db="EMBL/GenBank/DDBJ databases">
        <title>Finished chromosome of genome of Cylindrospermum stagnale PCC 7417.</title>
        <authorList>
            <consortium name="US DOE Joint Genome Institute"/>
            <person name="Gugger M."/>
            <person name="Coursin T."/>
            <person name="Rippka R."/>
            <person name="Tandeau De Marsac N."/>
            <person name="Huntemann M."/>
            <person name="Wei C.-L."/>
            <person name="Han J."/>
            <person name="Detter J.C."/>
            <person name="Han C."/>
            <person name="Tapia R."/>
            <person name="Chen A."/>
            <person name="Kyrpides N."/>
            <person name="Mavromatis K."/>
            <person name="Markowitz V."/>
            <person name="Szeto E."/>
            <person name="Ivanova N."/>
            <person name="Pagani I."/>
            <person name="Pati A."/>
            <person name="Goodwin L."/>
            <person name="Nordberg H.P."/>
            <person name="Cantor M.N."/>
            <person name="Hua S.X."/>
            <person name="Woyke T."/>
            <person name="Kerfeld C.A."/>
        </authorList>
    </citation>
    <scope>NUCLEOTIDE SEQUENCE [LARGE SCALE GENOMIC DNA]</scope>
    <source>
        <strain evidence="1 2">PCC 7417</strain>
    </source>
</reference>
<dbReference type="PATRIC" id="fig|56107.3.peg.1659"/>
<evidence type="ECO:0000313" key="2">
    <source>
        <dbReference type="Proteomes" id="UP000010475"/>
    </source>
</evidence>
<gene>
    <name evidence="1" type="ORF">Cylst_1470</name>
</gene>
<name>K9WVB1_9NOST</name>
<organism evidence="1 2">
    <name type="scientific">Cylindrospermum stagnale PCC 7417</name>
    <dbReference type="NCBI Taxonomy" id="56107"/>
    <lineage>
        <taxon>Bacteria</taxon>
        <taxon>Bacillati</taxon>
        <taxon>Cyanobacteriota</taxon>
        <taxon>Cyanophyceae</taxon>
        <taxon>Nostocales</taxon>
        <taxon>Nostocaceae</taxon>
        <taxon>Cylindrospermum</taxon>
    </lineage>
</organism>
<dbReference type="STRING" id="56107.Cylst_1470"/>
<keyword evidence="2" id="KW-1185">Reference proteome</keyword>
<dbReference type="HOGENOM" id="CLU_434575_0_0_3"/>
<dbReference type="SMART" id="SM00028">
    <property type="entry name" value="TPR"/>
    <property type="match status" value="3"/>
</dbReference>
<dbReference type="SUPFAM" id="SSF48452">
    <property type="entry name" value="TPR-like"/>
    <property type="match status" value="1"/>
</dbReference>
<dbReference type="EMBL" id="CP003642">
    <property type="protein sequence ID" value="AFZ23754.1"/>
    <property type="molecule type" value="Genomic_DNA"/>
</dbReference>
<dbReference type="Proteomes" id="UP000010475">
    <property type="component" value="Chromosome"/>
</dbReference>
<dbReference type="PANTHER" id="PTHR10098">
    <property type="entry name" value="RAPSYN-RELATED"/>
    <property type="match status" value="1"/>
</dbReference>